<keyword evidence="4" id="KW-1185">Reference proteome</keyword>
<name>A0ABT6TU03_9BACL</name>
<proteinExistence type="predicted"/>
<dbReference type="InterPro" id="IPR006976">
    <property type="entry name" value="VanZ-like"/>
</dbReference>
<feature type="transmembrane region" description="Helical" evidence="1">
    <location>
        <begin position="69"/>
        <end position="86"/>
    </location>
</feature>
<keyword evidence="1" id="KW-0812">Transmembrane</keyword>
<feature type="transmembrane region" description="Helical" evidence="1">
    <location>
        <begin position="93"/>
        <end position="110"/>
    </location>
</feature>
<feature type="domain" description="VanZ-like" evidence="2">
    <location>
        <begin position="3"/>
        <end position="144"/>
    </location>
</feature>
<dbReference type="Pfam" id="PF04892">
    <property type="entry name" value="VanZ"/>
    <property type="match status" value="1"/>
</dbReference>
<accession>A0ABT6TU03</accession>
<dbReference type="PIRSF" id="PIRSF019083">
    <property type="entry name" value="UCP019083_VanZ"/>
    <property type="match status" value="1"/>
</dbReference>
<comment type="caution">
    <text evidence="3">The sequence shown here is derived from an EMBL/GenBank/DDBJ whole genome shotgun (WGS) entry which is preliminary data.</text>
</comment>
<evidence type="ECO:0000313" key="4">
    <source>
        <dbReference type="Proteomes" id="UP001161691"/>
    </source>
</evidence>
<organism evidence="3 4">
    <name type="scientific">Cohnella hashimotonis</name>
    <dbReference type="NCBI Taxonomy" id="2826895"/>
    <lineage>
        <taxon>Bacteria</taxon>
        <taxon>Bacillati</taxon>
        <taxon>Bacillota</taxon>
        <taxon>Bacilli</taxon>
        <taxon>Bacillales</taxon>
        <taxon>Paenibacillaceae</taxon>
        <taxon>Cohnella</taxon>
    </lineage>
</organism>
<evidence type="ECO:0000313" key="3">
    <source>
        <dbReference type="EMBL" id="MDI4650338.1"/>
    </source>
</evidence>
<gene>
    <name evidence="3" type="ORF">KB449_35740</name>
</gene>
<evidence type="ECO:0000259" key="2">
    <source>
        <dbReference type="Pfam" id="PF04892"/>
    </source>
</evidence>
<dbReference type="Proteomes" id="UP001161691">
    <property type="component" value="Unassembled WGS sequence"/>
</dbReference>
<dbReference type="NCBIfam" id="NF037970">
    <property type="entry name" value="vanZ_1"/>
    <property type="match status" value="1"/>
</dbReference>
<keyword evidence="1" id="KW-1133">Transmembrane helix</keyword>
<dbReference type="InterPro" id="IPR016747">
    <property type="entry name" value="Phosphotransbutyrylase"/>
</dbReference>
<dbReference type="RefSeq" id="WP_282913188.1">
    <property type="nucleotide sequence ID" value="NZ_JAGRPV010000002.1"/>
</dbReference>
<sequence>MPLVLWLLLIFDFSSQTYSQQSIIPFMREHIPEHRLQQIVPDVTIQYNHSVIHAKADPYRFVEFLFRKSAHLFMYFMLGLLAHLLLVPWIRSLALRVTGALVVVALFASLDEWNQSFTGGRTPTPLDVMVDISGAVIGQIVLFVIIMIYRRMKRPGRRAIYS</sequence>
<dbReference type="EMBL" id="JAGRPV010000002">
    <property type="protein sequence ID" value="MDI4650338.1"/>
    <property type="molecule type" value="Genomic_DNA"/>
</dbReference>
<keyword evidence="1" id="KW-0472">Membrane</keyword>
<protein>
    <submittedName>
        <fullName evidence="3">VanZ family protein</fullName>
    </submittedName>
</protein>
<evidence type="ECO:0000256" key="1">
    <source>
        <dbReference type="SAM" id="Phobius"/>
    </source>
</evidence>
<feature type="transmembrane region" description="Helical" evidence="1">
    <location>
        <begin position="130"/>
        <end position="149"/>
    </location>
</feature>
<reference evidence="3" key="1">
    <citation type="submission" date="2023-04" db="EMBL/GenBank/DDBJ databases">
        <title>Comparative genomic analysis of Cohnella hashimotonis sp. nov., isolated from the International Space Station.</title>
        <authorList>
            <person name="Venkateswaran K."/>
            <person name="Simpson A."/>
        </authorList>
    </citation>
    <scope>NUCLEOTIDE SEQUENCE</scope>
    <source>
        <strain evidence="3">F6_2S_P_1</strain>
    </source>
</reference>